<name>A0A5N4B3V0_PHOPY</name>
<evidence type="ECO:0000313" key="2">
    <source>
        <dbReference type="EMBL" id="KAB0804265.1"/>
    </source>
</evidence>
<protein>
    <recommendedName>
        <fullName evidence="4">DUF4806 domain-containing protein</fullName>
    </recommendedName>
</protein>
<proteinExistence type="predicted"/>
<evidence type="ECO:0008006" key="4">
    <source>
        <dbReference type="Google" id="ProtNLM"/>
    </source>
</evidence>
<sequence length="262" mass="29953">MEDKSWTFDDATVEAIPSHWIIGDLCHWPPYPTSKLSDSIKNGDPLNTCWPTLHVKIFRDGTFHDYGIARQKAKVAENTSDLNTDTEDCNKRKRKKKIISSSESESSDTMLPSPPKLKNPKQKDHSRNSEILRKGNQQRKRPNNTRNGESIQIAPKPYESTIDKYLKSIAEQVHINRAICMDILSEVKEIKQYIRTRNVQNPEEITFAKKFTNIVFPIISGEQFDTLDAILENEEDLDLLVTDFAKIGGSSSYNFVKRVLLA</sequence>
<dbReference type="PANTHER" id="PTHR34153:SF2">
    <property type="entry name" value="SI:CH211-262H13.3-RELATED"/>
    <property type="match status" value="1"/>
</dbReference>
<dbReference type="AlphaFoldDB" id="A0A5N4B3V0"/>
<feature type="region of interest" description="Disordered" evidence="1">
    <location>
        <begin position="73"/>
        <end position="154"/>
    </location>
</feature>
<dbReference type="EMBL" id="VVIM01000001">
    <property type="protein sequence ID" value="KAB0804265.1"/>
    <property type="molecule type" value="Genomic_DNA"/>
</dbReference>
<gene>
    <name evidence="2" type="ORF">PPYR_01235</name>
</gene>
<reference evidence="2 3" key="1">
    <citation type="journal article" date="2018" name="Elife">
        <title>Firefly genomes illuminate parallel origins of bioluminescence in beetles.</title>
        <authorList>
            <person name="Fallon T.R."/>
            <person name="Lower S.E."/>
            <person name="Chang C.H."/>
            <person name="Bessho-Uehara M."/>
            <person name="Martin G.J."/>
            <person name="Bewick A.J."/>
            <person name="Behringer M."/>
            <person name="Debat H.J."/>
            <person name="Wong I."/>
            <person name="Day J.C."/>
            <person name="Suvorov A."/>
            <person name="Silva C.J."/>
            <person name="Stanger-Hall K.F."/>
            <person name="Hall D.W."/>
            <person name="Schmitz R.J."/>
            <person name="Nelson D.R."/>
            <person name="Lewis S.M."/>
            <person name="Shigenobu S."/>
            <person name="Bybee S.M."/>
            <person name="Larracuente A.M."/>
            <person name="Oba Y."/>
            <person name="Weng J.K."/>
        </authorList>
    </citation>
    <scope>NUCLEOTIDE SEQUENCE [LARGE SCALE GENOMIC DNA]</scope>
    <source>
        <strain evidence="2">1611_PpyrPB1</strain>
        <tissue evidence="2">Whole body</tissue>
    </source>
</reference>
<evidence type="ECO:0000256" key="1">
    <source>
        <dbReference type="SAM" id="MobiDB-lite"/>
    </source>
</evidence>
<dbReference type="Proteomes" id="UP000327044">
    <property type="component" value="Unassembled WGS sequence"/>
</dbReference>
<organism evidence="2 3">
    <name type="scientific">Photinus pyralis</name>
    <name type="common">Common eastern firefly</name>
    <name type="synonym">Lampyris pyralis</name>
    <dbReference type="NCBI Taxonomy" id="7054"/>
    <lineage>
        <taxon>Eukaryota</taxon>
        <taxon>Metazoa</taxon>
        <taxon>Ecdysozoa</taxon>
        <taxon>Arthropoda</taxon>
        <taxon>Hexapoda</taxon>
        <taxon>Insecta</taxon>
        <taxon>Pterygota</taxon>
        <taxon>Neoptera</taxon>
        <taxon>Endopterygota</taxon>
        <taxon>Coleoptera</taxon>
        <taxon>Polyphaga</taxon>
        <taxon>Elateriformia</taxon>
        <taxon>Elateroidea</taxon>
        <taxon>Lampyridae</taxon>
        <taxon>Lampyrinae</taxon>
        <taxon>Photinus</taxon>
    </lineage>
</organism>
<keyword evidence="3" id="KW-1185">Reference proteome</keyword>
<comment type="caution">
    <text evidence="2">The sequence shown here is derived from an EMBL/GenBank/DDBJ whole genome shotgun (WGS) entry which is preliminary data.</text>
</comment>
<dbReference type="InParanoid" id="A0A5N4B3V0"/>
<feature type="compositionally biased region" description="Basic and acidic residues" evidence="1">
    <location>
        <begin position="121"/>
        <end position="133"/>
    </location>
</feature>
<dbReference type="PANTHER" id="PTHR34153">
    <property type="entry name" value="SI:CH211-262H13.3-RELATED-RELATED"/>
    <property type="match status" value="1"/>
</dbReference>
<evidence type="ECO:0000313" key="3">
    <source>
        <dbReference type="Proteomes" id="UP000327044"/>
    </source>
</evidence>
<accession>A0A5N4B3V0</accession>